<dbReference type="AlphaFoldDB" id="A0A1F6BQ45"/>
<protein>
    <submittedName>
        <fullName evidence="1">Uncharacterized protein</fullName>
    </submittedName>
</protein>
<reference evidence="1 2" key="1">
    <citation type="journal article" date="2016" name="Nat. Commun.">
        <title>Thousands of microbial genomes shed light on interconnected biogeochemical processes in an aquifer system.</title>
        <authorList>
            <person name="Anantharaman K."/>
            <person name="Brown C.T."/>
            <person name="Hug L.A."/>
            <person name="Sharon I."/>
            <person name="Castelle C.J."/>
            <person name="Probst A.J."/>
            <person name="Thomas B.C."/>
            <person name="Singh A."/>
            <person name="Wilkins M.J."/>
            <person name="Karaoz U."/>
            <person name="Brodie E.L."/>
            <person name="Williams K.H."/>
            <person name="Hubbard S.S."/>
            <person name="Banfield J.F."/>
        </authorList>
    </citation>
    <scope>NUCLEOTIDE SEQUENCE [LARGE SCALE GENOMIC DNA]</scope>
</reference>
<dbReference type="EMBL" id="MFKI01000019">
    <property type="protein sequence ID" value="OGG39050.1"/>
    <property type="molecule type" value="Genomic_DNA"/>
</dbReference>
<evidence type="ECO:0000313" key="2">
    <source>
        <dbReference type="Proteomes" id="UP000179324"/>
    </source>
</evidence>
<gene>
    <name evidence="1" type="ORF">A2127_02625</name>
</gene>
<dbReference type="Proteomes" id="UP000179324">
    <property type="component" value="Unassembled WGS sequence"/>
</dbReference>
<evidence type="ECO:0000313" key="1">
    <source>
        <dbReference type="EMBL" id="OGG39050.1"/>
    </source>
</evidence>
<proteinExistence type="predicted"/>
<sequence length="183" mass="20831">MEDKKTITILVFLQGTLIMHKNAAGLSRGKIIRQVIDQEDSVRDFKSYIPIGNAPQELRKWAEQGAKIRYLSALTENKKGRGDEIVGKEGLRADNVVLDKYGFPEGIIYHRERNEDYKDVVERMVPLPAILIEDDCESIGGEQETTYIHLKPELKTKIKSITVEEFRGIDYLPDDINSLPTTL</sequence>
<name>A0A1F6BQ45_9BACT</name>
<comment type="caution">
    <text evidence="1">The sequence shown here is derived from an EMBL/GenBank/DDBJ whole genome shotgun (WGS) entry which is preliminary data.</text>
</comment>
<organism evidence="1 2">
    <name type="scientific">Candidatus Jorgensenbacteria bacterium GWC1_48_12</name>
    <dbReference type="NCBI Taxonomy" id="1798469"/>
    <lineage>
        <taxon>Bacteria</taxon>
        <taxon>Candidatus Joergenseniibacteriota</taxon>
    </lineage>
</organism>
<accession>A0A1F6BQ45</accession>